<comment type="caution">
    <text evidence="5">The sequence shown here is derived from an EMBL/GenBank/DDBJ whole genome shotgun (WGS) entry which is preliminary data.</text>
</comment>
<dbReference type="Proteomes" id="UP001196870">
    <property type="component" value="Unassembled WGS sequence"/>
</dbReference>
<dbReference type="InterPro" id="IPR011711">
    <property type="entry name" value="GntR_C"/>
</dbReference>
<dbReference type="CDD" id="cd07377">
    <property type="entry name" value="WHTH_GntR"/>
    <property type="match status" value="1"/>
</dbReference>
<dbReference type="Pfam" id="PF00392">
    <property type="entry name" value="GntR"/>
    <property type="match status" value="1"/>
</dbReference>
<evidence type="ECO:0000259" key="4">
    <source>
        <dbReference type="PROSITE" id="PS50949"/>
    </source>
</evidence>
<dbReference type="SMART" id="SM00895">
    <property type="entry name" value="FCD"/>
    <property type="match status" value="1"/>
</dbReference>
<evidence type="ECO:0000313" key="5">
    <source>
        <dbReference type="EMBL" id="MBR0664575.1"/>
    </source>
</evidence>
<keyword evidence="6" id="KW-1185">Reference proteome</keyword>
<gene>
    <name evidence="5" type="ORF">GXW71_09445</name>
</gene>
<evidence type="ECO:0000256" key="2">
    <source>
        <dbReference type="ARBA" id="ARBA00023125"/>
    </source>
</evidence>
<dbReference type="PANTHER" id="PTHR43537">
    <property type="entry name" value="TRANSCRIPTIONAL REGULATOR, GNTR FAMILY"/>
    <property type="match status" value="1"/>
</dbReference>
<dbReference type="RefSeq" id="WP_211852241.1">
    <property type="nucleotide sequence ID" value="NZ_JAAGBB010000009.1"/>
</dbReference>
<dbReference type="PANTHER" id="PTHR43537:SF5">
    <property type="entry name" value="UXU OPERON TRANSCRIPTIONAL REGULATOR"/>
    <property type="match status" value="1"/>
</dbReference>
<sequence length="233" mass="26326">MRALESQSPAASGPTEGWRTLPLKDQAYEVIKHQIITCRFAPGEKLNEAQVAERLGLSRMPVHNALARLRLEGLVTIRPRKGIEVRPIDPEELLQIIDARTVNECRCAELAARQATEEELAAMANVLRRSETALARRDTEAMMLLDREFHDLIARASRSAVFFDILRNLHDRAVRFWFISLNEADHQVEVLEEHEDIYRTLAARDPPAAARAMARHIDAFRRNVLLLVGAAPG</sequence>
<dbReference type="InterPro" id="IPR036388">
    <property type="entry name" value="WH-like_DNA-bd_sf"/>
</dbReference>
<dbReference type="SUPFAM" id="SSF48008">
    <property type="entry name" value="GntR ligand-binding domain-like"/>
    <property type="match status" value="1"/>
</dbReference>
<dbReference type="SMART" id="SM00345">
    <property type="entry name" value="HTH_GNTR"/>
    <property type="match status" value="1"/>
</dbReference>
<evidence type="ECO:0000313" key="6">
    <source>
        <dbReference type="Proteomes" id="UP001196870"/>
    </source>
</evidence>
<dbReference type="SUPFAM" id="SSF46785">
    <property type="entry name" value="Winged helix' DNA-binding domain"/>
    <property type="match status" value="1"/>
</dbReference>
<proteinExistence type="predicted"/>
<dbReference type="InterPro" id="IPR008920">
    <property type="entry name" value="TF_FadR/GntR_C"/>
</dbReference>
<dbReference type="EMBL" id="JAAGBB010000009">
    <property type="protein sequence ID" value="MBR0664575.1"/>
    <property type="molecule type" value="Genomic_DNA"/>
</dbReference>
<dbReference type="InterPro" id="IPR000524">
    <property type="entry name" value="Tscrpt_reg_HTH_GntR"/>
</dbReference>
<name>A0ABS5EXE0_9PROT</name>
<feature type="domain" description="HTH gntR-type" evidence="4">
    <location>
        <begin position="21"/>
        <end position="88"/>
    </location>
</feature>
<keyword evidence="1" id="KW-0805">Transcription regulation</keyword>
<accession>A0ABS5EXE0</accession>
<evidence type="ECO:0000256" key="1">
    <source>
        <dbReference type="ARBA" id="ARBA00023015"/>
    </source>
</evidence>
<dbReference type="Pfam" id="PF07729">
    <property type="entry name" value="FCD"/>
    <property type="match status" value="1"/>
</dbReference>
<evidence type="ECO:0000256" key="3">
    <source>
        <dbReference type="ARBA" id="ARBA00023163"/>
    </source>
</evidence>
<dbReference type="PROSITE" id="PS50949">
    <property type="entry name" value="HTH_GNTR"/>
    <property type="match status" value="1"/>
</dbReference>
<keyword evidence="3" id="KW-0804">Transcription</keyword>
<keyword evidence="2" id="KW-0238">DNA-binding</keyword>
<dbReference type="Gene3D" id="1.10.10.10">
    <property type="entry name" value="Winged helix-like DNA-binding domain superfamily/Winged helix DNA-binding domain"/>
    <property type="match status" value="1"/>
</dbReference>
<protein>
    <submittedName>
        <fullName evidence="5">GntR family transcriptional regulator</fullName>
    </submittedName>
</protein>
<reference evidence="6" key="1">
    <citation type="journal article" date="2021" name="Syst. Appl. Microbiol.">
        <title>Roseomonas hellenica sp. nov., isolated from roots of wild-growing Alkanna tinctoria.</title>
        <authorList>
            <person name="Rat A."/>
            <person name="Naranjo H.D."/>
            <person name="Lebbe L."/>
            <person name="Cnockaert M."/>
            <person name="Krigas N."/>
            <person name="Grigoriadou K."/>
            <person name="Maloupa E."/>
            <person name="Willems A."/>
        </authorList>
    </citation>
    <scope>NUCLEOTIDE SEQUENCE [LARGE SCALE GENOMIC DNA]</scope>
    <source>
        <strain evidence="6">LMG 31523</strain>
    </source>
</reference>
<dbReference type="Gene3D" id="1.20.120.530">
    <property type="entry name" value="GntR ligand-binding domain-like"/>
    <property type="match status" value="1"/>
</dbReference>
<organism evidence="5 6">
    <name type="scientific">Plastoroseomonas hellenica</name>
    <dbReference type="NCBI Taxonomy" id="2687306"/>
    <lineage>
        <taxon>Bacteria</taxon>
        <taxon>Pseudomonadati</taxon>
        <taxon>Pseudomonadota</taxon>
        <taxon>Alphaproteobacteria</taxon>
        <taxon>Acetobacterales</taxon>
        <taxon>Acetobacteraceae</taxon>
        <taxon>Plastoroseomonas</taxon>
    </lineage>
</organism>
<dbReference type="InterPro" id="IPR036390">
    <property type="entry name" value="WH_DNA-bd_sf"/>
</dbReference>